<reference evidence="1" key="1">
    <citation type="journal article" date="2014" name="Genome Biol. Evol.">
        <title>Pangenome evidence for extensive interdomain horizontal transfer affecting lineage core and shell genes in uncultured planktonic thaumarchaeota and euryarchaeota.</title>
        <authorList>
            <person name="Deschamps P."/>
            <person name="Zivanovic Y."/>
            <person name="Moreira D."/>
            <person name="Rodriguez-Valera F."/>
            <person name="Lopez-Garcia P."/>
        </authorList>
    </citation>
    <scope>NUCLEOTIDE SEQUENCE</scope>
</reference>
<dbReference type="EMBL" id="KF901185">
    <property type="protein sequence ID" value="AIF21220.1"/>
    <property type="molecule type" value="Genomic_DNA"/>
</dbReference>
<accession>A0A075I098</accession>
<name>A0A075I098_9EURY</name>
<sequence length="245" mass="27667">MASESELKEDWKRVDRALIPEKLLGEMSQPECKGLTLLTDVMINATVCRLGPAQGQVTAPYADDIELVLDVAETIELGLKNSIKPGRAPRQLVLWAQNTLTREKRYVCVVAKGIPVPSIDDCVSFVMWAEAGFPNPPYTVVDGILYLRDPELYARKAGERSLAIHENMRIEKERRELVISQRRARCQAQQELELQRKRVRDLGWRELIAEHESVSPSDDDISTALYHLRISLLTLPVPGHPIGQH</sequence>
<dbReference type="AlphaFoldDB" id="A0A075I098"/>
<proteinExistence type="predicted"/>
<evidence type="ECO:0000313" key="1">
    <source>
        <dbReference type="EMBL" id="AIF21220.1"/>
    </source>
</evidence>
<organism evidence="1">
    <name type="scientific">uncultured marine group II/III euryarchaeote KM3_98_F04</name>
    <dbReference type="NCBI Taxonomy" id="1456548"/>
    <lineage>
        <taxon>Archaea</taxon>
        <taxon>Methanobacteriati</taxon>
        <taxon>Methanobacteriota</taxon>
        <taxon>environmental samples</taxon>
    </lineage>
</organism>
<protein>
    <submittedName>
        <fullName evidence="1">Uncharacterized protein</fullName>
    </submittedName>
</protein>